<sequence length="868" mass="98519">MVEFKDVGTEMNSDSILNHGMKRPALVYTLENEACLLRRSTSVRRDGDVVIGCFLPLYYYIYYTGILDIKPVTDFYFIQHTPNNYQNYLAFTFAIEEINTNPHLLPNITLGYEFHNFIYSHWRMLENSFILLTRQHEIPNYTCGTESKCAAVLTEMPWGTSAQIGPLLELYRFPQVTFDSFDPTLMDTGLYPSLHQVAPKDTYLALAMVSLMLHFHWTWIGLLITESQKGLQFLSDVRAEMDRNRVCVAFMKVLSNVAVLYVLSEKKHKILSVDTSSANVVVIYYDTDSANDINYTIMQNFVTWKVWVTNSQWHADLNWRDFIHDHFHGIFIFSHHHEEISHFKNFVQQATPFKYPEDTYLIMYWSKNFHCSFSASDCALKNCTPNASLAWLPLNQFETAMSDRSYNIYNAVYAVAQALHAMLFEEVQRPPLSSRQVMMFSPWQLHSFLKYIQFNNPAGDQVNLDWRRKVDSEYDLLNFWNFPEGLRLKVKLGIFSSHAPDGQKLTLSEYMIEWATEVTEIPHSVCSESCTPGFRKSPQEGKAACCFDCTPCAGNEITNDTDMEQCVKCPDAQYANTRRNNCLGKTVTFLAYEDPIGKFLAGTALSLTVLTALVLALFLKHQDTPIVKANNRALSYTLLISLICCFLCSLLFIGKPWPATCIFQQTTFAVVFTVAVATVLAKTMTVVLAFKVTGPSRRMRQLLVSGAPNFIIPICSLIQLTLCGIWMGTNPPYIDTDAHSEHGHIIIVCNKGSLTAFYCVLGYLGSLAMVSFTVAFLARNLPETFNEAKFLTFSMLVFCSVWVTFLPVYHSSKGKAMVVMEVFSILASSAGLLGCIFAPKCYIILLRPERNSLSGFKSKTHSGREKSS</sequence>
<dbReference type="PANTHER" id="PTHR24061:SF545">
    <property type="entry name" value="VOMERONASAL 2, RECEPTOR 118-RELATED"/>
    <property type="match status" value="1"/>
</dbReference>
<evidence type="ECO:0000256" key="2">
    <source>
        <dbReference type="ARBA" id="ARBA00007242"/>
    </source>
</evidence>
<evidence type="ECO:0000256" key="5">
    <source>
        <dbReference type="ARBA" id="ARBA00022729"/>
    </source>
</evidence>
<evidence type="ECO:0000256" key="6">
    <source>
        <dbReference type="ARBA" id="ARBA00022989"/>
    </source>
</evidence>
<dbReference type="Gene3D" id="3.40.50.2300">
    <property type="match status" value="2"/>
</dbReference>
<feature type="transmembrane region" description="Helical" evidence="12">
    <location>
        <begin position="755"/>
        <end position="778"/>
    </location>
</feature>
<dbReference type="FunFam" id="3.40.50.2300:FF:000024">
    <property type="entry name" value="Vomeronasal 2, receptor 73"/>
    <property type="match status" value="1"/>
</dbReference>
<dbReference type="InterPro" id="IPR011500">
    <property type="entry name" value="GPCR_3_9-Cys_dom"/>
</dbReference>
<gene>
    <name evidence="15" type="primary">LOC101590189</name>
</gene>
<evidence type="ECO:0000256" key="9">
    <source>
        <dbReference type="ARBA" id="ARBA00023170"/>
    </source>
</evidence>
<name>A0A6P3V8J7_OCTDE</name>
<evidence type="ECO:0000313" key="15">
    <source>
        <dbReference type="RefSeq" id="XP_012368372.1"/>
    </source>
</evidence>
<dbReference type="PANTHER" id="PTHR24061">
    <property type="entry name" value="CALCIUM-SENSING RECEPTOR-RELATED"/>
    <property type="match status" value="1"/>
</dbReference>
<evidence type="ECO:0000256" key="7">
    <source>
        <dbReference type="ARBA" id="ARBA00023040"/>
    </source>
</evidence>
<feature type="domain" description="G-protein coupled receptors family 3 profile" evidence="13">
    <location>
        <begin position="596"/>
        <end position="860"/>
    </location>
</feature>
<evidence type="ECO:0000256" key="3">
    <source>
        <dbReference type="ARBA" id="ARBA00022475"/>
    </source>
</evidence>
<evidence type="ECO:0000256" key="11">
    <source>
        <dbReference type="ARBA" id="ARBA00023224"/>
    </source>
</evidence>
<dbReference type="CDD" id="cd06365">
    <property type="entry name" value="PBP1_pheromone_receptor"/>
    <property type="match status" value="1"/>
</dbReference>
<accession>A0A6P3V8J7</accession>
<dbReference type="PROSITE" id="PS50259">
    <property type="entry name" value="G_PROTEIN_RECEP_F3_4"/>
    <property type="match status" value="1"/>
</dbReference>
<keyword evidence="4 12" id="KW-0812">Transmembrane</keyword>
<feature type="transmembrane region" description="Helical" evidence="12">
    <location>
        <begin position="666"/>
        <end position="690"/>
    </location>
</feature>
<dbReference type="InterPro" id="IPR004073">
    <property type="entry name" value="GPCR_3_vmron_rcpt_2"/>
</dbReference>
<evidence type="ECO:0000256" key="8">
    <source>
        <dbReference type="ARBA" id="ARBA00023136"/>
    </source>
</evidence>
<comment type="subcellular location">
    <subcellularLocation>
        <location evidence="1">Cell membrane</location>
        <topology evidence="1">Multi-pass membrane protein</topology>
    </subcellularLocation>
</comment>
<feature type="transmembrane region" description="Helical" evidence="12">
    <location>
        <begin position="599"/>
        <end position="621"/>
    </location>
</feature>
<dbReference type="GO" id="GO:0004930">
    <property type="term" value="F:G protein-coupled receptor activity"/>
    <property type="evidence" value="ECO:0007669"/>
    <property type="project" value="UniProtKB-KW"/>
</dbReference>
<evidence type="ECO:0000256" key="12">
    <source>
        <dbReference type="SAM" id="Phobius"/>
    </source>
</evidence>
<comment type="similarity">
    <text evidence="2">Belongs to the G-protein coupled receptor 3 family.</text>
</comment>
<dbReference type="GO" id="GO:0005886">
    <property type="term" value="C:plasma membrane"/>
    <property type="evidence" value="ECO:0007669"/>
    <property type="project" value="UniProtKB-SubCell"/>
</dbReference>
<keyword evidence="10" id="KW-0325">Glycoprotein</keyword>
<dbReference type="Pfam" id="PF00003">
    <property type="entry name" value="7tm_3"/>
    <property type="match status" value="1"/>
</dbReference>
<dbReference type="InterPro" id="IPR001828">
    <property type="entry name" value="ANF_lig-bd_rcpt"/>
</dbReference>
<dbReference type="AlphaFoldDB" id="A0A6P3V8J7"/>
<feature type="transmembrane region" description="Helical" evidence="12">
    <location>
        <begin position="702"/>
        <end position="727"/>
    </location>
</feature>
<evidence type="ECO:0000256" key="4">
    <source>
        <dbReference type="ARBA" id="ARBA00022692"/>
    </source>
</evidence>
<keyword evidence="11" id="KW-0807">Transducer</keyword>
<proteinExistence type="inferred from homology"/>
<evidence type="ECO:0000256" key="1">
    <source>
        <dbReference type="ARBA" id="ARBA00004651"/>
    </source>
</evidence>
<feature type="transmembrane region" description="Helical" evidence="12">
    <location>
        <begin position="822"/>
        <end position="845"/>
    </location>
</feature>
<protein>
    <submittedName>
        <fullName evidence="15">Vomeronasal type-2 receptor 116-like</fullName>
    </submittedName>
</protein>
<keyword evidence="5" id="KW-0732">Signal</keyword>
<dbReference type="InParanoid" id="A0A6P3V8J7"/>
<dbReference type="Pfam" id="PF07562">
    <property type="entry name" value="NCD3G"/>
    <property type="match status" value="1"/>
</dbReference>
<dbReference type="Pfam" id="PF01094">
    <property type="entry name" value="ANF_receptor"/>
    <property type="match status" value="1"/>
</dbReference>
<keyword evidence="7" id="KW-0297">G-protein coupled receptor</keyword>
<dbReference type="Proteomes" id="UP000515203">
    <property type="component" value="Unplaced"/>
</dbReference>
<reference evidence="15" key="1">
    <citation type="submission" date="2025-08" db="UniProtKB">
        <authorList>
            <consortium name="RefSeq"/>
        </authorList>
    </citation>
    <scope>IDENTIFICATION</scope>
</reference>
<dbReference type="Gene3D" id="2.10.50.30">
    <property type="entry name" value="GPCR, family 3, nine cysteines domain"/>
    <property type="match status" value="1"/>
</dbReference>
<dbReference type="InterPro" id="IPR028082">
    <property type="entry name" value="Peripla_BP_I"/>
</dbReference>
<keyword evidence="3" id="KW-1003">Cell membrane</keyword>
<keyword evidence="8 12" id="KW-0472">Membrane</keyword>
<dbReference type="OrthoDB" id="5984008at2759"/>
<dbReference type="InterPro" id="IPR000337">
    <property type="entry name" value="GPCR_3"/>
</dbReference>
<dbReference type="InterPro" id="IPR038550">
    <property type="entry name" value="GPCR_3_9-Cys_sf"/>
</dbReference>
<evidence type="ECO:0000259" key="13">
    <source>
        <dbReference type="PROSITE" id="PS50259"/>
    </source>
</evidence>
<dbReference type="PRINTS" id="PR00248">
    <property type="entry name" value="GPCRMGR"/>
</dbReference>
<dbReference type="GeneID" id="101590189"/>
<dbReference type="InterPro" id="IPR000068">
    <property type="entry name" value="GPCR_3_Ca_sens_rcpt-rel"/>
</dbReference>
<dbReference type="FunFam" id="2.10.50.30:FF:000002">
    <property type="entry name" value="Vomeronasal 2 receptor, h1"/>
    <property type="match status" value="1"/>
</dbReference>
<dbReference type="SUPFAM" id="SSF53822">
    <property type="entry name" value="Periplasmic binding protein-like I"/>
    <property type="match status" value="1"/>
</dbReference>
<feature type="transmembrane region" description="Helical" evidence="12">
    <location>
        <begin position="790"/>
        <end position="810"/>
    </location>
</feature>
<dbReference type="InterPro" id="IPR017978">
    <property type="entry name" value="GPCR_3_C"/>
</dbReference>
<dbReference type="PRINTS" id="PR01535">
    <property type="entry name" value="VOMERONASL2R"/>
</dbReference>
<keyword evidence="14" id="KW-1185">Reference proteome</keyword>
<organism evidence="14 15">
    <name type="scientific">Octodon degus</name>
    <name type="common">Degu</name>
    <name type="synonym">Sciurus degus</name>
    <dbReference type="NCBI Taxonomy" id="10160"/>
    <lineage>
        <taxon>Eukaryota</taxon>
        <taxon>Metazoa</taxon>
        <taxon>Chordata</taxon>
        <taxon>Craniata</taxon>
        <taxon>Vertebrata</taxon>
        <taxon>Euteleostomi</taxon>
        <taxon>Mammalia</taxon>
        <taxon>Eutheria</taxon>
        <taxon>Euarchontoglires</taxon>
        <taxon>Glires</taxon>
        <taxon>Rodentia</taxon>
        <taxon>Hystricomorpha</taxon>
        <taxon>Octodontidae</taxon>
        <taxon>Octodon</taxon>
    </lineage>
</organism>
<keyword evidence="6 12" id="KW-1133">Transmembrane helix</keyword>
<dbReference type="CDD" id="cd15283">
    <property type="entry name" value="7tmC_V2R_pheromone"/>
    <property type="match status" value="1"/>
</dbReference>
<dbReference type="RefSeq" id="XP_012368372.1">
    <property type="nucleotide sequence ID" value="XM_012512918.1"/>
</dbReference>
<feature type="transmembrane region" description="Helical" evidence="12">
    <location>
        <begin position="633"/>
        <end position="654"/>
    </location>
</feature>
<evidence type="ECO:0000313" key="14">
    <source>
        <dbReference type="Proteomes" id="UP000515203"/>
    </source>
</evidence>
<keyword evidence="9" id="KW-0675">Receptor</keyword>
<evidence type="ECO:0000256" key="10">
    <source>
        <dbReference type="ARBA" id="ARBA00023180"/>
    </source>
</evidence>